<proteinExistence type="predicted"/>
<name>A0A8A4THA3_SULCO</name>
<organism evidence="2 3">
    <name type="scientific">Sulfidibacter corallicola</name>
    <dbReference type="NCBI Taxonomy" id="2818388"/>
    <lineage>
        <taxon>Bacteria</taxon>
        <taxon>Pseudomonadati</taxon>
        <taxon>Acidobacteriota</taxon>
        <taxon>Holophagae</taxon>
        <taxon>Acanthopleuribacterales</taxon>
        <taxon>Acanthopleuribacteraceae</taxon>
        <taxon>Sulfidibacter</taxon>
    </lineage>
</organism>
<evidence type="ECO:0000313" key="3">
    <source>
        <dbReference type="Proteomes" id="UP000663929"/>
    </source>
</evidence>
<protein>
    <submittedName>
        <fullName evidence="2">Uncharacterized protein</fullName>
    </submittedName>
</protein>
<dbReference type="EMBL" id="CP071793">
    <property type="protein sequence ID" value="QTD49439.1"/>
    <property type="molecule type" value="Genomic_DNA"/>
</dbReference>
<dbReference type="AlphaFoldDB" id="A0A8A4THA3"/>
<evidence type="ECO:0000313" key="2">
    <source>
        <dbReference type="EMBL" id="QTD49439.1"/>
    </source>
</evidence>
<sequence length="350" mass="37851">MFLKPRFDPPSNYLTSLKLGEDTILFSVSPDNVVRYRSTSCPDAERSARGSWTRPLSLPMYPTRPEISRTSESRGGTGHPRLTRAHLASCQVAFAEGLVHVFRLVPGGQACISKRSNGSGEAVCSGTLWIQRYRWDRDRKCLVSEPLPGCRRQGSGPEDELQPGIAVAVWGAPVRGWFSVLRVPPGAGGPGFWQVIHVAEEAGGAEAAAPKRHLVATALLDGPPGILCGKGQVRSSLAPVLVEESLVRRQVLPPLGIERLGQLRGLRSSVPRFEIADCPVTTLVSGHRGADAPARTPSNQVKSRASVRLSVPVWDHYLGCMRVTVETLAIEKDGSLRHVESPSTPRSKVS</sequence>
<feature type="region of interest" description="Disordered" evidence="1">
    <location>
        <begin position="60"/>
        <end position="80"/>
    </location>
</feature>
<dbReference type="Proteomes" id="UP000663929">
    <property type="component" value="Chromosome"/>
</dbReference>
<reference evidence="2" key="1">
    <citation type="submission" date="2021-03" db="EMBL/GenBank/DDBJ databases">
        <title>Acanthopleuribacteraceae sp. M133.</title>
        <authorList>
            <person name="Wang G."/>
        </authorList>
    </citation>
    <scope>NUCLEOTIDE SEQUENCE</scope>
    <source>
        <strain evidence="2">M133</strain>
    </source>
</reference>
<dbReference type="KEGG" id="scor:J3U87_27960"/>
<evidence type="ECO:0000256" key="1">
    <source>
        <dbReference type="SAM" id="MobiDB-lite"/>
    </source>
</evidence>
<dbReference type="RefSeq" id="WP_237379073.1">
    <property type="nucleotide sequence ID" value="NZ_CP071793.1"/>
</dbReference>
<accession>A0A8A4THA3</accession>
<gene>
    <name evidence="2" type="ORF">J3U87_27960</name>
</gene>
<keyword evidence="3" id="KW-1185">Reference proteome</keyword>